<dbReference type="AlphaFoldDB" id="A0A9P0DBT9"/>
<dbReference type="OrthoDB" id="10012027at2759"/>
<dbReference type="SUPFAM" id="SSF48403">
    <property type="entry name" value="Ankyrin repeat"/>
    <property type="match status" value="1"/>
</dbReference>
<feature type="repeat" description="ANK" evidence="1">
    <location>
        <begin position="124"/>
        <end position="156"/>
    </location>
</feature>
<gene>
    <name evidence="2" type="ORF">CEUTPL_LOCUS508</name>
</gene>
<dbReference type="InterPro" id="IPR013783">
    <property type="entry name" value="Ig-like_fold"/>
</dbReference>
<protein>
    <submittedName>
        <fullName evidence="2">Uncharacterized protein</fullName>
    </submittedName>
</protein>
<keyword evidence="1" id="KW-0040">ANK repeat</keyword>
<proteinExistence type="predicted"/>
<sequence>MLKPQIKSINLNSITINWSNIYCGKNGVYLIKLQICDNIKEWKTIYYGPKLEFKVDRLAVCTCYNFRIQNEGQKDWIYFKAATQDVGPYTSVIHMTRAVKLGKTSVIRKIAHIKPLLLNIENKENKTPIFQAIEARDLQIIHLLVALGANINKPQLYTNRTPLMFSIYKGELQAAKLLIDKVKAVSFDQRLKAYQVTKWPDHDDLI</sequence>
<dbReference type="Gene3D" id="1.25.40.20">
    <property type="entry name" value="Ankyrin repeat-containing domain"/>
    <property type="match status" value="1"/>
</dbReference>
<dbReference type="Gene3D" id="2.60.40.10">
    <property type="entry name" value="Immunoglobulins"/>
    <property type="match status" value="1"/>
</dbReference>
<dbReference type="InterPro" id="IPR002110">
    <property type="entry name" value="Ankyrin_rpt"/>
</dbReference>
<dbReference type="Proteomes" id="UP001152799">
    <property type="component" value="Chromosome 1"/>
</dbReference>
<evidence type="ECO:0000313" key="2">
    <source>
        <dbReference type="EMBL" id="CAH1121389.1"/>
    </source>
</evidence>
<reference evidence="2" key="1">
    <citation type="submission" date="2022-01" db="EMBL/GenBank/DDBJ databases">
        <authorList>
            <person name="King R."/>
        </authorList>
    </citation>
    <scope>NUCLEOTIDE SEQUENCE</scope>
</reference>
<accession>A0A9P0DBT9</accession>
<dbReference type="SMART" id="SM00248">
    <property type="entry name" value="ANK"/>
    <property type="match status" value="2"/>
</dbReference>
<dbReference type="EMBL" id="OU892277">
    <property type="protein sequence ID" value="CAH1121389.1"/>
    <property type="molecule type" value="Genomic_DNA"/>
</dbReference>
<dbReference type="InterPro" id="IPR036770">
    <property type="entry name" value="Ankyrin_rpt-contain_sf"/>
</dbReference>
<keyword evidence="3" id="KW-1185">Reference proteome</keyword>
<dbReference type="Pfam" id="PF12796">
    <property type="entry name" value="Ank_2"/>
    <property type="match status" value="1"/>
</dbReference>
<organism evidence="2 3">
    <name type="scientific">Ceutorhynchus assimilis</name>
    <name type="common">cabbage seed weevil</name>
    <dbReference type="NCBI Taxonomy" id="467358"/>
    <lineage>
        <taxon>Eukaryota</taxon>
        <taxon>Metazoa</taxon>
        <taxon>Ecdysozoa</taxon>
        <taxon>Arthropoda</taxon>
        <taxon>Hexapoda</taxon>
        <taxon>Insecta</taxon>
        <taxon>Pterygota</taxon>
        <taxon>Neoptera</taxon>
        <taxon>Endopterygota</taxon>
        <taxon>Coleoptera</taxon>
        <taxon>Polyphaga</taxon>
        <taxon>Cucujiformia</taxon>
        <taxon>Curculionidae</taxon>
        <taxon>Ceutorhynchinae</taxon>
        <taxon>Ceutorhynchus</taxon>
    </lineage>
</organism>
<dbReference type="SUPFAM" id="SSF49265">
    <property type="entry name" value="Fibronectin type III"/>
    <property type="match status" value="1"/>
</dbReference>
<dbReference type="PROSITE" id="PS50088">
    <property type="entry name" value="ANK_REPEAT"/>
    <property type="match status" value="1"/>
</dbReference>
<evidence type="ECO:0000256" key="1">
    <source>
        <dbReference type="PROSITE-ProRule" id="PRU00023"/>
    </source>
</evidence>
<dbReference type="InterPro" id="IPR036116">
    <property type="entry name" value="FN3_sf"/>
</dbReference>
<evidence type="ECO:0000313" key="3">
    <source>
        <dbReference type="Proteomes" id="UP001152799"/>
    </source>
</evidence>
<dbReference type="PROSITE" id="PS50297">
    <property type="entry name" value="ANK_REP_REGION"/>
    <property type="match status" value="1"/>
</dbReference>
<name>A0A9P0DBT9_9CUCU</name>